<dbReference type="SMART" id="SM00065">
    <property type="entry name" value="GAF"/>
    <property type="match status" value="1"/>
</dbReference>
<evidence type="ECO:0000313" key="3">
    <source>
        <dbReference type="EMBL" id="TYT26651.1"/>
    </source>
</evidence>
<evidence type="ECO:0000259" key="2">
    <source>
        <dbReference type="PROSITE" id="PS50887"/>
    </source>
</evidence>
<dbReference type="CDD" id="cd01948">
    <property type="entry name" value="EAL"/>
    <property type="match status" value="1"/>
</dbReference>
<dbReference type="Pfam" id="PF01590">
    <property type="entry name" value="GAF"/>
    <property type="match status" value="1"/>
</dbReference>
<dbReference type="EMBL" id="VTFT01000001">
    <property type="protein sequence ID" value="TYT26651.1"/>
    <property type="molecule type" value="Genomic_DNA"/>
</dbReference>
<reference evidence="3 4" key="1">
    <citation type="submission" date="2019-08" db="EMBL/GenBank/DDBJ databases">
        <title>Luteimonas viscosus sp. nov., isolated from soil of a sunflower field.</title>
        <authorList>
            <person name="Jianli Z."/>
            <person name="Ying Z."/>
        </authorList>
    </citation>
    <scope>NUCLEOTIDE SEQUENCE [LARGE SCALE GENOMIC DNA]</scope>
    <source>
        <strain evidence="3 4">XBU10</strain>
    </source>
</reference>
<accession>A0A5D4XSI7</accession>
<dbReference type="Pfam" id="PF00563">
    <property type="entry name" value="EAL"/>
    <property type="match status" value="1"/>
</dbReference>
<dbReference type="InterPro" id="IPR003018">
    <property type="entry name" value="GAF"/>
</dbReference>
<protein>
    <submittedName>
        <fullName evidence="3">GGDEF domain-containing protein</fullName>
    </submittedName>
</protein>
<dbReference type="PANTHER" id="PTHR33121">
    <property type="entry name" value="CYCLIC DI-GMP PHOSPHODIESTERASE PDEF"/>
    <property type="match status" value="1"/>
</dbReference>
<dbReference type="PROSITE" id="PS50883">
    <property type="entry name" value="EAL"/>
    <property type="match status" value="1"/>
</dbReference>
<dbReference type="InterPro" id="IPR001633">
    <property type="entry name" value="EAL_dom"/>
</dbReference>
<name>A0A5D4XSI7_9GAMM</name>
<dbReference type="SUPFAM" id="SSF55073">
    <property type="entry name" value="Nucleotide cyclase"/>
    <property type="match status" value="1"/>
</dbReference>
<dbReference type="PANTHER" id="PTHR33121:SF70">
    <property type="entry name" value="SIGNALING PROTEIN YKOW"/>
    <property type="match status" value="1"/>
</dbReference>
<organism evidence="3 4">
    <name type="scientific">Luteimonas viscosa</name>
    <dbReference type="NCBI Taxonomy" id="1132694"/>
    <lineage>
        <taxon>Bacteria</taxon>
        <taxon>Pseudomonadati</taxon>
        <taxon>Pseudomonadota</taxon>
        <taxon>Gammaproteobacteria</taxon>
        <taxon>Lysobacterales</taxon>
        <taxon>Lysobacteraceae</taxon>
        <taxon>Luteimonas</taxon>
    </lineage>
</organism>
<comment type="caution">
    <text evidence="3">The sequence shown here is derived from an EMBL/GenBank/DDBJ whole genome shotgun (WGS) entry which is preliminary data.</text>
</comment>
<dbReference type="SUPFAM" id="SSF55781">
    <property type="entry name" value="GAF domain-like"/>
    <property type="match status" value="1"/>
</dbReference>
<proteinExistence type="predicted"/>
<dbReference type="GO" id="GO:0071111">
    <property type="term" value="F:cyclic-guanylate-specific phosphodiesterase activity"/>
    <property type="evidence" value="ECO:0007669"/>
    <property type="project" value="InterPro"/>
</dbReference>
<dbReference type="Gene3D" id="3.30.450.40">
    <property type="match status" value="1"/>
</dbReference>
<dbReference type="Proteomes" id="UP000324973">
    <property type="component" value="Unassembled WGS sequence"/>
</dbReference>
<dbReference type="Gene3D" id="3.20.20.450">
    <property type="entry name" value="EAL domain"/>
    <property type="match status" value="1"/>
</dbReference>
<keyword evidence="4" id="KW-1185">Reference proteome</keyword>
<feature type="domain" description="GGDEF" evidence="2">
    <location>
        <begin position="224"/>
        <end position="353"/>
    </location>
</feature>
<dbReference type="InterPro" id="IPR029016">
    <property type="entry name" value="GAF-like_dom_sf"/>
</dbReference>
<dbReference type="InterPro" id="IPR043128">
    <property type="entry name" value="Rev_trsase/Diguanyl_cyclase"/>
</dbReference>
<dbReference type="InterPro" id="IPR029787">
    <property type="entry name" value="Nucleotide_cyclase"/>
</dbReference>
<feature type="domain" description="EAL" evidence="1">
    <location>
        <begin position="360"/>
        <end position="613"/>
    </location>
</feature>
<dbReference type="AlphaFoldDB" id="A0A5D4XSI7"/>
<dbReference type="PROSITE" id="PS50887">
    <property type="entry name" value="GGDEF"/>
    <property type="match status" value="1"/>
</dbReference>
<dbReference type="InterPro" id="IPR050706">
    <property type="entry name" value="Cyclic-di-GMP_PDE-like"/>
</dbReference>
<dbReference type="OrthoDB" id="197861at2"/>
<dbReference type="SUPFAM" id="SSF141868">
    <property type="entry name" value="EAL domain-like"/>
    <property type="match status" value="1"/>
</dbReference>
<dbReference type="Gene3D" id="3.30.70.270">
    <property type="match status" value="1"/>
</dbReference>
<dbReference type="Pfam" id="PF00990">
    <property type="entry name" value="GGDEF"/>
    <property type="match status" value="1"/>
</dbReference>
<gene>
    <name evidence="3" type="ORF">FZO89_10485</name>
</gene>
<dbReference type="InterPro" id="IPR035919">
    <property type="entry name" value="EAL_sf"/>
</dbReference>
<evidence type="ECO:0000313" key="4">
    <source>
        <dbReference type="Proteomes" id="UP000324973"/>
    </source>
</evidence>
<dbReference type="SMART" id="SM00052">
    <property type="entry name" value="EAL"/>
    <property type="match status" value="1"/>
</dbReference>
<dbReference type="SMART" id="SM00267">
    <property type="entry name" value="GGDEF"/>
    <property type="match status" value="1"/>
</dbReference>
<dbReference type="RefSeq" id="WP_149103206.1">
    <property type="nucleotide sequence ID" value="NZ_VTFT01000001.1"/>
</dbReference>
<sequence>MSPRRQASARHDRGAWARRHNHALVSLARRVWQDDCTLEDAFALICETAAETLEVERVNIWRHDPEARLLHCLHHYERGSGRHSRPCDAPLRVEGDYNAALGEVRVINLGTIERQGDDSGLGEYLRRHGIGSLLDAPVRSAGELLGVICHEHVGPPRVWSPEDQAFAGSIGDYVAMAHEIDRRRRLEGRVRYLELHDPHTNLPNRDHLLEVVHAALRPMHGGENGLVAIHLHLDASPHEGDAGHELLAGAAAKLRGELAGTATLARVRGNAFAVLPHRHLHETEALNLAERCVDLVQAHLDERSTATIVTAGIAFSRDLAAPSADNLLRNAETASQNARNTRLGRCEIFDAEHHRGLVTRLRLERTLREAFEAGDMCVHFQPEVDLASGRWVAAEALLRWRDGEGRCRAAREFIDIIEGCGLIVPIGRWMLHEACRMARQWPLRDGRGPKLRVNLSARQFAQASLVEDVVAALAASGLQPGRLCLELTESALLPDVDAAAQTLTRLRDLGVCVALDDFGTGYSSLAYLKRLPIDVIKLDQSFIGGLPDDPYDLAIVQAVAGLARKTGVDIVAEGVETEAQAHTLRECGVVRAQGYLFSRPVDHETLLRGFAVA</sequence>
<dbReference type="InterPro" id="IPR000160">
    <property type="entry name" value="GGDEF_dom"/>
</dbReference>
<evidence type="ECO:0000259" key="1">
    <source>
        <dbReference type="PROSITE" id="PS50883"/>
    </source>
</evidence>